<feature type="domain" description="Thoeris anti-defense 2-like" evidence="1">
    <location>
        <begin position="2"/>
        <end position="77"/>
    </location>
</feature>
<dbReference type="Pfam" id="PF11195">
    <property type="entry name" value="Tad2-like"/>
    <property type="match status" value="1"/>
</dbReference>
<evidence type="ECO:0000259" key="1">
    <source>
        <dbReference type="Pfam" id="PF11195"/>
    </source>
</evidence>
<accession>A0A4D6DRK6</accession>
<proteinExistence type="predicted"/>
<evidence type="ECO:0000313" key="3">
    <source>
        <dbReference type="Proteomes" id="UP000297856"/>
    </source>
</evidence>
<organism evidence="2 3">
    <name type="scientific">Klebsiella phage vB_KpnM_IME346</name>
    <dbReference type="NCBI Taxonomy" id="2562174"/>
    <lineage>
        <taxon>Viruses</taxon>
        <taxon>Duplodnaviria</taxon>
        <taxon>Heunggongvirae</taxon>
        <taxon>Uroviricota</taxon>
        <taxon>Caudoviricetes</taxon>
        <taxon>Jameshumphriesvirinae</taxon>
        <taxon>Bimevirus</taxon>
        <taxon>Bimevirus IME346</taxon>
    </lineage>
</organism>
<keyword evidence="3" id="KW-1185">Reference proteome</keyword>
<protein>
    <submittedName>
        <fullName evidence="2">DUF2829 domain-containing protein</fullName>
    </submittedName>
</protein>
<dbReference type="Proteomes" id="UP000297856">
    <property type="component" value="Segment"/>
</dbReference>
<dbReference type="KEGG" id="vg:78058813"/>
<sequence length="81" mass="9113">MMNFGQALELMKSGHKVHRAGWNGKGMWVEYTKPHTTVDLPFLSLIYPVPGNGSLPYPNGARVPWAPSQTDVLAEDWLEFE</sequence>
<reference evidence="2 3" key="1">
    <citation type="submission" date="2019-03" db="EMBL/GenBank/DDBJ databases">
        <authorList>
            <person name="Gao M.M."/>
            <person name="Mi Z.Z."/>
            <person name="Bai C.C."/>
        </authorList>
    </citation>
    <scope>NUCLEOTIDE SEQUENCE [LARGE SCALE GENOMIC DNA]</scope>
</reference>
<evidence type="ECO:0000313" key="2">
    <source>
        <dbReference type="EMBL" id="QBZ68951.1"/>
    </source>
</evidence>
<dbReference type="InterPro" id="IPR021361">
    <property type="entry name" value="Tad2-like_dom"/>
</dbReference>
<name>A0A4D6DRK6_9CAUD</name>
<dbReference type="RefSeq" id="YP_010684268.1">
    <property type="nucleotide sequence ID" value="NC_071137.1"/>
</dbReference>
<dbReference type="EMBL" id="MK685667">
    <property type="protein sequence ID" value="QBZ68951.1"/>
    <property type="molecule type" value="Genomic_DNA"/>
</dbReference>
<dbReference type="GeneID" id="78058813"/>